<feature type="domain" description="DNA-directed RNA polymerase N-terminal" evidence="15">
    <location>
        <begin position="828"/>
        <end position="1133"/>
    </location>
</feature>
<sequence length="1661" mass="186489">MESRGEWGEIEGHVVGASRTGLMPATSVPLGRTRGSEPCLPCPPHCSPPAGAVTARRLEGLPKQDPWLRALPAVPTSPHCSPSAGAVTARRLEGLPKQDPWLRALPALPHLTAHLLLVRSLPGAWKAYQSRTRGSEPCLPCPPHCSPPAGAVTLPGAWKAYQSRTRGSEPCVPCPPHLTAHPLLVRSLPGAWKAYQSRTRGSEPCLPCPTSLLTSCWCGHCQALGRPTKAGPVAPSLACRAHPTAHLLLVRSLCQALGRPTKAGPVAPSLACPAHLTAHLLLVRSLPGAWKAYQSRARGSEPCLPTSLFTFCWCGHCQALGRPTKAGPVAPSLACPAHLTAHLLLVRSLPGAWKAYQSRTRGSEPCLPCPTPLLTFCWCSHSARRLEGLPKQDPGTVRRSKRVQGLHYFPAAQRLGCSFGTFRRRYSSVNPKNDSGSLENVPVVELVEVLELRMNQLLAENEHGCSLDKLSLPQIKDDESHSQPENSETSTPERCHSCSPKPSRWMEKLDKERWTNQKRQQRLEEQLWRFPFRQGLSVDSEEATNTSPLNDTSVETRPKLPKVLMPPQKKIPKGNKVKDAKARQPSSKATSSGKGSSKKVSTGSQELEMLANDAHLAAIEVLEEQMKGWEAPNTGPLLTEKEGNMHESHQLGILAFLEACVFTGALERAQQFLLFHHRFPAKRKLVGLKMYNILLHGWAQKGSLQPIGRLFNMIEEAGLKPNLSSYAAALECMGRGNVSPKVIRRCLLQLAEDGLHLEQLFQDYPFQLDEKEMVLRAIHTVQPQFQPPIFMHKEKCTSPLLKDFYGKMNPVSYPKLDFSTSDLQERFQKQLALERAGVVTIDSVEAVKPLTDQNHKARELLKGLRARWRKSLRRAFYDSKVRTAALGNQTQRLNLHPFLCLLDDEEYVDIMLQSLANLPPSGDSLLVVARDLGTQIYNKYSIRRKTRCQVESKLQALYVEYVQLLAKDTQVNDYLPREYWQKLESEMASGPSLVLDDCPWPHILLVQLGAHLVDLMVGAIKVINTAPDPKPIPVLYHMYTFRSHRQIGFIKPHPILTQLRSDAAETTLTFDSYIMPMLCPPVPWTSPRFGTYILTPTKLMRCVEGAIQHQLRLEQSPLAALHPVLDSLNQLGNCPWKINQPILDMIISIFNEKGNEKLDIPPPLTEAPKYCPLEDAIPVDKLAMKREMAVCRKKTAEMFSLRMDALYKLSIANHMRDEIFWFPHNMDFRGRTYPCPPYFNHLGSDVTRAILLFAEGKALGPHGLDWLKTHLINLTGLKKKNSLKERLAYANEIMDDILDSADCPLTGRRWWMKVDEPWQALACCMEIANASRSPDPAEYISYFPVHQDGSCNGLQHYAALGRDVAGATSVNLMPCETPQDVYSGVSQQVEEFRKRDAERGVKIAQVLEGYISRKVVKQTVMTIVYGVTRYGGRLQIEKRLREIDSFPQEYVWEASHYLVQQVFSGLKEMFSGTREIQLWLTESARMISKSGSTVEWVTPLGLPIVQPYHRAKSTIFRSSIQTVNLQTNYDPCEKPDTVKQKNAFPPNFIHSLDSTHMMLTALHCHREGLTFVSVHDCFWTHAVTVDIMNKICREQFVQLHSQPVLQDLSRFLLQKYCASIPEDRRSKNLAEYRRMLELLSKVPQRGDFDLQKVKESTYFFS</sequence>
<dbReference type="GO" id="GO:0034245">
    <property type="term" value="C:mitochondrial DNA-directed RNA polymerase complex"/>
    <property type="evidence" value="ECO:0007669"/>
    <property type="project" value="TreeGrafter"/>
</dbReference>
<evidence type="ECO:0000256" key="5">
    <source>
        <dbReference type="ARBA" id="ARBA00022695"/>
    </source>
</evidence>
<evidence type="ECO:0000259" key="15">
    <source>
        <dbReference type="SMART" id="SM01311"/>
    </source>
</evidence>
<feature type="compositionally biased region" description="Low complexity" evidence="14">
    <location>
        <begin position="586"/>
        <end position="603"/>
    </location>
</feature>
<keyword evidence="4 13" id="KW-0808">Transferase</keyword>
<organism evidence="16 17">
    <name type="scientific">Pleurodeles waltl</name>
    <name type="common">Iberian ribbed newt</name>
    <dbReference type="NCBI Taxonomy" id="8319"/>
    <lineage>
        <taxon>Eukaryota</taxon>
        <taxon>Metazoa</taxon>
        <taxon>Chordata</taxon>
        <taxon>Craniata</taxon>
        <taxon>Vertebrata</taxon>
        <taxon>Euteleostomi</taxon>
        <taxon>Amphibia</taxon>
        <taxon>Batrachia</taxon>
        <taxon>Caudata</taxon>
        <taxon>Salamandroidea</taxon>
        <taxon>Salamandridae</taxon>
        <taxon>Pleurodelinae</taxon>
        <taxon>Pleurodeles</taxon>
    </lineage>
</organism>
<dbReference type="GO" id="GO:0006390">
    <property type="term" value="P:mitochondrial transcription"/>
    <property type="evidence" value="ECO:0007669"/>
    <property type="project" value="TreeGrafter"/>
</dbReference>
<proteinExistence type="inferred from homology"/>
<dbReference type="SUPFAM" id="SSF56672">
    <property type="entry name" value="DNA/RNA polymerases"/>
    <property type="match status" value="1"/>
</dbReference>
<dbReference type="Pfam" id="PF00940">
    <property type="entry name" value="RNA_pol"/>
    <property type="match status" value="1"/>
</dbReference>
<dbReference type="PROSITE" id="PS51375">
    <property type="entry name" value="PPR"/>
    <property type="match status" value="1"/>
</dbReference>
<dbReference type="FunFam" id="1.10.1320.10:FF:000002">
    <property type="entry name" value="DNA-directed RNA polymerase"/>
    <property type="match status" value="1"/>
</dbReference>
<dbReference type="InterPro" id="IPR002092">
    <property type="entry name" value="DNA-dir_Rpol_phage-type"/>
</dbReference>
<name>A0AAV7L4X6_PLEWA</name>
<evidence type="ECO:0000256" key="12">
    <source>
        <dbReference type="PROSITE-ProRule" id="PRU00708"/>
    </source>
</evidence>
<feature type="region of interest" description="Disordered" evidence="14">
    <location>
        <begin position="539"/>
        <end position="603"/>
    </location>
</feature>
<dbReference type="Gene3D" id="1.10.1320.10">
    <property type="entry name" value="DNA-directed RNA polymerase, N-terminal domain"/>
    <property type="match status" value="1"/>
</dbReference>
<evidence type="ECO:0000256" key="10">
    <source>
        <dbReference type="ARBA" id="ARBA00057821"/>
    </source>
</evidence>
<comment type="caution">
    <text evidence="16">The sequence shown here is derived from an EMBL/GenBank/DDBJ whole genome shotgun (WGS) entry which is preliminary data.</text>
</comment>
<dbReference type="InterPro" id="IPR002885">
    <property type="entry name" value="PPR_rpt"/>
</dbReference>
<evidence type="ECO:0000256" key="9">
    <source>
        <dbReference type="ARBA" id="ARBA00048552"/>
    </source>
</evidence>
<keyword evidence="17" id="KW-1185">Reference proteome</keyword>
<comment type="subunit">
    <text evidence="11">Homodimer. Component of the mitochondrial transcription initiation complex, composed at least of TFB2M, TFAM and POLRMT. In this complex TFAM recruits POLRMT to the promoter whereas TFB2M induces structural changes in POLRMT to enable promoter opening and trapping of the DNA non-template strand. Upon metabolic stress, forms a complex composed of FOXO3, SIRT3 and mitochondrial RNA polymerase POLRMT; the complex is recruited to mtDNA in a SIRT3-dependent manner. Also forms a complex composed of FOXO3, SIRT3, TFAM and POLRMT. Interacts with TFB1M and TFB2M, leading to the stimulation of transcription. Interacts with TEFM. Interacts with MTRES1.</text>
</comment>
<dbReference type="InterPro" id="IPR029262">
    <property type="entry name" value="RPOL_N"/>
</dbReference>
<comment type="subcellular location">
    <subcellularLocation>
        <location evidence="1">Mitochondrion</location>
    </subcellularLocation>
</comment>
<comment type="function">
    <text evidence="10">DNA-dependent RNA polymerase catalyzes the transcription of mitochondrial DNA into RNA using the four ribonucleoside triphosphates as substrates. Component of the mitochondrial transcription initiation complex, composed at least of TFB2M, TFAM and POLRMT that is required for basal transcription of mitochondrial DNA. In this complex, TFAM recruits POLRMT to a specific promoter whereas TFB2M induces structural changes in POLRMT to enable promoter opening and trapping of the DNA non-template strand. Has DNA primase activity. Catalyzes the synthesis of short RNA primers that are necessary for the initiation of lagging-strand DNA synthesis from the origin of light-strand DNA replication (OriL).</text>
</comment>
<evidence type="ECO:0000256" key="11">
    <source>
        <dbReference type="ARBA" id="ARBA00063316"/>
    </source>
</evidence>
<protein>
    <recommendedName>
        <fullName evidence="13">DNA-directed RNA polymerase</fullName>
        <ecNumber evidence="13">2.7.7.6</ecNumber>
    </recommendedName>
</protein>
<dbReference type="GO" id="GO:0001018">
    <property type="term" value="F:mitochondrial promoter sequence-specific DNA binding"/>
    <property type="evidence" value="ECO:0007669"/>
    <property type="project" value="TreeGrafter"/>
</dbReference>
<dbReference type="PROSITE" id="PS00489">
    <property type="entry name" value="RNA_POL_PHAGE_2"/>
    <property type="match status" value="1"/>
</dbReference>
<evidence type="ECO:0000256" key="14">
    <source>
        <dbReference type="SAM" id="MobiDB-lite"/>
    </source>
</evidence>
<dbReference type="Gene3D" id="1.25.40.10">
    <property type="entry name" value="Tetratricopeptide repeat domain"/>
    <property type="match status" value="1"/>
</dbReference>
<comment type="function">
    <text evidence="13">DNA-dependent RNA polymerase catalyzes the transcription of DNA into RNA using the four ribonucleoside triphosphates as substrates.</text>
</comment>
<gene>
    <name evidence="16" type="ORF">NDU88_006231</name>
</gene>
<dbReference type="SMART" id="SM01311">
    <property type="entry name" value="RPOL_N"/>
    <property type="match status" value="1"/>
</dbReference>
<feature type="compositionally biased region" description="Polar residues" evidence="14">
    <location>
        <begin position="543"/>
        <end position="555"/>
    </location>
</feature>
<dbReference type="EMBL" id="JANPWB010000016">
    <property type="protein sequence ID" value="KAJ1086107.1"/>
    <property type="molecule type" value="Genomic_DNA"/>
</dbReference>
<dbReference type="InterPro" id="IPR037159">
    <property type="entry name" value="RNA_POL_N_sf"/>
</dbReference>
<reference evidence="16" key="1">
    <citation type="journal article" date="2022" name="bioRxiv">
        <title>Sequencing and chromosome-scale assembly of the giantPleurodeles waltlgenome.</title>
        <authorList>
            <person name="Brown T."/>
            <person name="Elewa A."/>
            <person name="Iarovenko S."/>
            <person name="Subramanian E."/>
            <person name="Araus A.J."/>
            <person name="Petzold A."/>
            <person name="Susuki M."/>
            <person name="Suzuki K.-i.T."/>
            <person name="Hayashi T."/>
            <person name="Toyoda A."/>
            <person name="Oliveira C."/>
            <person name="Osipova E."/>
            <person name="Leigh N.D."/>
            <person name="Simon A."/>
            <person name="Yun M.H."/>
        </authorList>
    </citation>
    <scope>NUCLEOTIDE SEQUENCE</scope>
    <source>
        <strain evidence="16">20211129_DDA</strain>
        <tissue evidence="16">Liver</tissue>
    </source>
</reference>
<keyword evidence="7" id="KW-0496">Mitochondrion</keyword>
<evidence type="ECO:0000256" key="1">
    <source>
        <dbReference type="ARBA" id="ARBA00004173"/>
    </source>
</evidence>
<feature type="repeat" description="PPR" evidence="12">
    <location>
        <begin position="687"/>
        <end position="721"/>
    </location>
</feature>
<dbReference type="FunFam" id="1.10.150.20:FF:000031">
    <property type="entry name" value="DNA-directed RNA polymerase"/>
    <property type="match status" value="1"/>
</dbReference>
<evidence type="ECO:0000256" key="7">
    <source>
        <dbReference type="ARBA" id="ARBA00023128"/>
    </source>
</evidence>
<evidence type="ECO:0000313" key="16">
    <source>
        <dbReference type="EMBL" id="KAJ1086107.1"/>
    </source>
</evidence>
<dbReference type="GO" id="GO:0003899">
    <property type="term" value="F:DNA-directed RNA polymerase activity"/>
    <property type="evidence" value="ECO:0007669"/>
    <property type="project" value="UniProtKB-EC"/>
</dbReference>
<comment type="catalytic activity">
    <reaction evidence="9 13">
        <text>RNA(n) + a ribonucleoside 5'-triphosphate = RNA(n+1) + diphosphate</text>
        <dbReference type="Rhea" id="RHEA:21248"/>
        <dbReference type="Rhea" id="RHEA-COMP:14527"/>
        <dbReference type="Rhea" id="RHEA-COMP:17342"/>
        <dbReference type="ChEBI" id="CHEBI:33019"/>
        <dbReference type="ChEBI" id="CHEBI:61557"/>
        <dbReference type="ChEBI" id="CHEBI:140395"/>
        <dbReference type="EC" id="2.7.7.6"/>
    </reaction>
</comment>
<dbReference type="Gene3D" id="1.10.150.20">
    <property type="entry name" value="5' to 3' exonuclease, C-terminal subdomain"/>
    <property type="match status" value="1"/>
</dbReference>
<evidence type="ECO:0000256" key="6">
    <source>
        <dbReference type="ARBA" id="ARBA00022946"/>
    </source>
</evidence>
<dbReference type="FunFam" id="1.10.287.280:FF:000001">
    <property type="entry name" value="DNA-directed RNA polymerase"/>
    <property type="match status" value="1"/>
</dbReference>
<keyword evidence="5 13" id="KW-0548">Nucleotidyltransferase</keyword>
<dbReference type="Pfam" id="PF14700">
    <property type="entry name" value="RPOL_N"/>
    <property type="match status" value="1"/>
</dbReference>
<evidence type="ECO:0000256" key="8">
    <source>
        <dbReference type="ARBA" id="ARBA00023163"/>
    </source>
</evidence>
<feature type="region of interest" description="Disordered" evidence="14">
    <location>
        <begin position="475"/>
        <end position="503"/>
    </location>
</feature>
<comment type="similarity">
    <text evidence="2 13">Belongs to the phage and mitochondrial RNA polymerase family.</text>
</comment>
<dbReference type="EC" id="2.7.7.6" evidence="13"/>
<keyword evidence="8 13" id="KW-0804">Transcription</keyword>
<dbReference type="PANTHER" id="PTHR10102">
    <property type="entry name" value="DNA-DIRECTED RNA POLYMERASE, MITOCHONDRIAL"/>
    <property type="match status" value="1"/>
</dbReference>
<evidence type="ECO:0000256" key="13">
    <source>
        <dbReference type="RuleBase" id="RU003805"/>
    </source>
</evidence>
<dbReference type="PANTHER" id="PTHR10102:SF0">
    <property type="entry name" value="DNA-DIRECTED RNA POLYMERASE, MITOCHONDRIAL"/>
    <property type="match status" value="1"/>
</dbReference>
<evidence type="ECO:0000256" key="2">
    <source>
        <dbReference type="ARBA" id="ARBA00009493"/>
    </source>
</evidence>
<dbReference type="InterPro" id="IPR043502">
    <property type="entry name" value="DNA/RNA_pol_sf"/>
</dbReference>
<dbReference type="PROSITE" id="PS00900">
    <property type="entry name" value="RNA_POL_PHAGE_1"/>
    <property type="match status" value="1"/>
</dbReference>
<dbReference type="Gene3D" id="1.10.287.280">
    <property type="match status" value="1"/>
</dbReference>
<accession>A0AAV7L4X6</accession>
<dbReference type="InterPro" id="IPR011990">
    <property type="entry name" value="TPR-like_helical_dom_sf"/>
</dbReference>
<dbReference type="Proteomes" id="UP001066276">
    <property type="component" value="Chromosome 12"/>
</dbReference>
<keyword evidence="3 13" id="KW-0240">DNA-directed RNA polymerase</keyword>
<evidence type="ECO:0000256" key="3">
    <source>
        <dbReference type="ARBA" id="ARBA00022478"/>
    </source>
</evidence>
<keyword evidence="6" id="KW-0809">Transit peptide</keyword>
<evidence type="ECO:0000313" key="17">
    <source>
        <dbReference type="Proteomes" id="UP001066276"/>
    </source>
</evidence>
<evidence type="ECO:0000256" key="4">
    <source>
        <dbReference type="ARBA" id="ARBA00022679"/>
    </source>
</evidence>
<dbReference type="InterPro" id="IPR046950">
    <property type="entry name" value="DNA-dir_Rpol_C_phage-type"/>
</dbReference>